<evidence type="ECO:0000256" key="1">
    <source>
        <dbReference type="SAM" id="Phobius"/>
    </source>
</evidence>
<name>A0ABR4LLE1_9EURO</name>
<reference evidence="2 3" key="1">
    <citation type="submission" date="2024-07" db="EMBL/GenBank/DDBJ databases">
        <title>Section-level genome sequencing and comparative genomics of Aspergillus sections Usti and Cavernicolus.</title>
        <authorList>
            <consortium name="Lawrence Berkeley National Laboratory"/>
            <person name="Nybo J.L."/>
            <person name="Vesth T.C."/>
            <person name="Theobald S."/>
            <person name="Frisvad J.C."/>
            <person name="Larsen T.O."/>
            <person name="Kjaerboelling I."/>
            <person name="Rothschild-Mancinelli K."/>
            <person name="Lyhne E.K."/>
            <person name="Kogle M.E."/>
            <person name="Barry K."/>
            <person name="Clum A."/>
            <person name="Na H."/>
            <person name="Ledsgaard L."/>
            <person name="Lin J."/>
            <person name="Lipzen A."/>
            <person name="Kuo A."/>
            <person name="Riley R."/>
            <person name="Mondo S."/>
            <person name="Labutti K."/>
            <person name="Haridas S."/>
            <person name="Pangalinan J."/>
            <person name="Salamov A.A."/>
            <person name="Simmons B.A."/>
            <person name="Magnuson J.K."/>
            <person name="Chen J."/>
            <person name="Drula E."/>
            <person name="Henrissat B."/>
            <person name="Wiebenga A."/>
            <person name="Lubbers R.J."/>
            <person name="Gomes A.C."/>
            <person name="Macurrencykelacurrency M.R."/>
            <person name="Stajich J."/>
            <person name="Grigoriev I.V."/>
            <person name="Mortensen U.H."/>
            <person name="De Vries R.P."/>
            <person name="Baker S.E."/>
            <person name="Andersen M.R."/>
        </authorList>
    </citation>
    <scope>NUCLEOTIDE SEQUENCE [LARGE SCALE GENOMIC DNA]</scope>
    <source>
        <strain evidence="2 3">CBS 449.75</strain>
    </source>
</reference>
<evidence type="ECO:0000313" key="3">
    <source>
        <dbReference type="Proteomes" id="UP001610432"/>
    </source>
</evidence>
<feature type="transmembrane region" description="Helical" evidence="1">
    <location>
        <begin position="53"/>
        <end position="74"/>
    </location>
</feature>
<dbReference type="GeneID" id="98140279"/>
<evidence type="ECO:0000313" key="2">
    <source>
        <dbReference type="EMBL" id="KAL2865358.1"/>
    </source>
</evidence>
<gene>
    <name evidence="2" type="ORF">BJX67DRAFT_182667</name>
</gene>
<keyword evidence="3" id="KW-1185">Reference proteome</keyword>
<organism evidence="2 3">
    <name type="scientific">Aspergillus lucknowensis</name>
    <dbReference type="NCBI Taxonomy" id="176173"/>
    <lineage>
        <taxon>Eukaryota</taxon>
        <taxon>Fungi</taxon>
        <taxon>Dikarya</taxon>
        <taxon>Ascomycota</taxon>
        <taxon>Pezizomycotina</taxon>
        <taxon>Eurotiomycetes</taxon>
        <taxon>Eurotiomycetidae</taxon>
        <taxon>Eurotiales</taxon>
        <taxon>Aspergillaceae</taxon>
        <taxon>Aspergillus</taxon>
        <taxon>Aspergillus subgen. Nidulantes</taxon>
    </lineage>
</organism>
<dbReference type="Proteomes" id="UP001610432">
    <property type="component" value="Unassembled WGS sequence"/>
</dbReference>
<dbReference type="EMBL" id="JBFXLQ010000032">
    <property type="protein sequence ID" value="KAL2865358.1"/>
    <property type="molecule type" value="Genomic_DNA"/>
</dbReference>
<dbReference type="RefSeq" id="XP_070884337.1">
    <property type="nucleotide sequence ID" value="XM_071025207.1"/>
</dbReference>
<keyword evidence="1" id="KW-0472">Membrane</keyword>
<sequence>MPSCGRRQKHWPALLAVACSSSKFLGFGMHSIRCAGRGTIPKVLTRNWGSRKLELIILLVWFVIPSLPGVFLGIHDGESWRLGRMVHTEPFGTGESWVPSWDLSLLIILSCRGPIPHWHSSKLTSTLSGTVKERIDW</sequence>
<protein>
    <submittedName>
        <fullName evidence="2">Uncharacterized protein</fullName>
    </submittedName>
</protein>
<keyword evidence="1" id="KW-0812">Transmembrane</keyword>
<comment type="caution">
    <text evidence="2">The sequence shown here is derived from an EMBL/GenBank/DDBJ whole genome shotgun (WGS) entry which is preliminary data.</text>
</comment>
<proteinExistence type="predicted"/>
<keyword evidence="1" id="KW-1133">Transmembrane helix</keyword>
<accession>A0ABR4LLE1</accession>